<dbReference type="PROSITE" id="PS51318">
    <property type="entry name" value="TAT"/>
    <property type="match status" value="1"/>
</dbReference>
<name>A0A3N1NXV7_9GAMM</name>
<evidence type="ECO:0000313" key="6">
    <source>
        <dbReference type="Proteomes" id="UP000273643"/>
    </source>
</evidence>
<feature type="signal peptide" evidence="3">
    <location>
        <begin position="1"/>
        <end position="28"/>
    </location>
</feature>
<evidence type="ECO:0000256" key="2">
    <source>
        <dbReference type="SAM" id="MobiDB-lite"/>
    </source>
</evidence>
<evidence type="ECO:0000256" key="3">
    <source>
        <dbReference type="SAM" id="SignalP"/>
    </source>
</evidence>
<feature type="chain" id="PRO_5018118367" evidence="3">
    <location>
        <begin position="29"/>
        <end position="157"/>
    </location>
</feature>
<dbReference type="InterPro" id="IPR019546">
    <property type="entry name" value="TAT_signal_bac_arc"/>
</dbReference>
<dbReference type="SUPFAM" id="SSF54909">
    <property type="entry name" value="Dimeric alpha+beta barrel"/>
    <property type="match status" value="1"/>
</dbReference>
<sequence length="157" mass="17583">MKDLSNRRQFITGAAALGAAAMLPSAQAHNHGEEKQQGDHGHGHHKHHKHGAVAIPKLTHTVFFWLKNPESTEDRDALIAGLKTLKDIETVRGIHIGVPASTEKRDVVDNSYQVSELLMFDDVEGQNAYQVHPIHQKFVEECSHLWRKVTVFDSIEV</sequence>
<feature type="compositionally biased region" description="Basic and acidic residues" evidence="2">
    <location>
        <begin position="30"/>
        <end position="41"/>
    </location>
</feature>
<feature type="domain" description="Stress-response A/B barrel" evidence="4">
    <location>
        <begin position="58"/>
        <end position="154"/>
    </location>
</feature>
<dbReference type="Gene3D" id="3.30.70.100">
    <property type="match status" value="1"/>
</dbReference>
<dbReference type="Pfam" id="PF07876">
    <property type="entry name" value="Dabb"/>
    <property type="match status" value="1"/>
</dbReference>
<dbReference type="InterPro" id="IPR006311">
    <property type="entry name" value="TAT_signal"/>
</dbReference>
<evidence type="ECO:0000313" key="5">
    <source>
        <dbReference type="EMBL" id="ROQ20138.1"/>
    </source>
</evidence>
<accession>A0A3N1NXV7</accession>
<dbReference type="RefSeq" id="WP_123637358.1">
    <property type="nucleotide sequence ID" value="NZ_RJUK01000001.1"/>
</dbReference>
<dbReference type="InterPro" id="IPR013097">
    <property type="entry name" value="Dabb"/>
</dbReference>
<proteinExistence type="predicted"/>
<feature type="region of interest" description="Disordered" evidence="2">
    <location>
        <begin position="27"/>
        <end position="52"/>
    </location>
</feature>
<organism evidence="5 6">
    <name type="scientific">Marinimicrobium koreense</name>
    <dbReference type="NCBI Taxonomy" id="306545"/>
    <lineage>
        <taxon>Bacteria</taxon>
        <taxon>Pseudomonadati</taxon>
        <taxon>Pseudomonadota</taxon>
        <taxon>Gammaproteobacteria</taxon>
        <taxon>Cellvibrionales</taxon>
        <taxon>Cellvibrionaceae</taxon>
        <taxon>Marinimicrobium</taxon>
    </lineage>
</organism>
<dbReference type="Proteomes" id="UP000273643">
    <property type="component" value="Unassembled WGS sequence"/>
</dbReference>
<keyword evidence="1 3" id="KW-0732">Signal</keyword>
<feature type="compositionally biased region" description="Basic residues" evidence="2">
    <location>
        <begin position="42"/>
        <end position="51"/>
    </location>
</feature>
<reference evidence="5 6" key="1">
    <citation type="submission" date="2018-11" db="EMBL/GenBank/DDBJ databases">
        <title>Genomic Encyclopedia of Type Strains, Phase IV (KMG-IV): sequencing the most valuable type-strain genomes for metagenomic binning, comparative biology and taxonomic classification.</title>
        <authorList>
            <person name="Goeker M."/>
        </authorList>
    </citation>
    <scope>NUCLEOTIDE SEQUENCE [LARGE SCALE GENOMIC DNA]</scope>
    <source>
        <strain evidence="5 6">DSM 16974</strain>
    </source>
</reference>
<dbReference type="EMBL" id="RJUK01000001">
    <property type="protein sequence ID" value="ROQ20138.1"/>
    <property type="molecule type" value="Genomic_DNA"/>
</dbReference>
<keyword evidence="6" id="KW-1185">Reference proteome</keyword>
<protein>
    <submittedName>
        <fullName evidence="5">Secreted protein</fullName>
    </submittedName>
</protein>
<comment type="caution">
    <text evidence="5">The sequence shown here is derived from an EMBL/GenBank/DDBJ whole genome shotgun (WGS) entry which is preliminary data.</text>
</comment>
<dbReference type="NCBIfam" id="TIGR01409">
    <property type="entry name" value="TAT_signal_seq"/>
    <property type="match status" value="1"/>
</dbReference>
<evidence type="ECO:0000256" key="1">
    <source>
        <dbReference type="ARBA" id="ARBA00022729"/>
    </source>
</evidence>
<dbReference type="AlphaFoldDB" id="A0A3N1NXV7"/>
<dbReference type="SMART" id="SM00886">
    <property type="entry name" value="Dabb"/>
    <property type="match status" value="1"/>
</dbReference>
<dbReference type="OrthoDB" id="7189263at2"/>
<dbReference type="PROSITE" id="PS51502">
    <property type="entry name" value="S_R_A_B_BARREL"/>
    <property type="match status" value="1"/>
</dbReference>
<dbReference type="InterPro" id="IPR011008">
    <property type="entry name" value="Dimeric_a/b-barrel"/>
</dbReference>
<dbReference type="Pfam" id="PF10518">
    <property type="entry name" value="TAT_signal"/>
    <property type="match status" value="1"/>
</dbReference>
<gene>
    <name evidence="5" type="ORF">EDC38_0736</name>
</gene>
<evidence type="ECO:0000259" key="4">
    <source>
        <dbReference type="PROSITE" id="PS51502"/>
    </source>
</evidence>